<sequence length="217" mass="24125">MALGLLISLAGCNEQNTQPQQQMASSQFMQGKHYDRMGTPGSAPTVLSDVVSFMADQLSANKDFANVQDTPIAVTSFVNVENLSETNKLGIQLQENMIHEMQVRGYKIVDFKTMGSIRVNQQGDFAFSRKLEELTRQYRINYVLTGTYTGFPDGVMINARMIDLQSKVVMSSAQGFLPTDDVEGIMGGYDATRNFKGKIIEQHVAPSVYLYNTKLVK</sequence>
<dbReference type="AlphaFoldDB" id="A0A2S5KVG0"/>
<dbReference type="Proteomes" id="UP000238196">
    <property type="component" value="Unassembled WGS sequence"/>
</dbReference>
<dbReference type="InterPro" id="IPR041215">
    <property type="entry name" value="FlgO_dom"/>
</dbReference>
<evidence type="ECO:0000259" key="1">
    <source>
        <dbReference type="Pfam" id="PF17680"/>
    </source>
</evidence>
<dbReference type="InterPro" id="IPR014549">
    <property type="entry name" value="FlgO"/>
</dbReference>
<dbReference type="OrthoDB" id="6116374at2"/>
<dbReference type="Pfam" id="PF17680">
    <property type="entry name" value="FlgO"/>
    <property type="match status" value="1"/>
</dbReference>
<dbReference type="PIRSF" id="PIRSF028688">
    <property type="entry name" value="UCP_imp_028688"/>
    <property type="match status" value="1"/>
</dbReference>
<name>A0A2S5KVG0_9PROT</name>
<accession>A0A2S5KVG0</accession>
<protein>
    <recommendedName>
        <fullName evidence="1">FlgO domain-containing protein</fullName>
    </recommendedName>
</protein>
<proteinExistence type="predicted"/>
<organism evidence="2 3">
    <name type="scientific">Proteobacteria bacterium 228</name>
    <dbReference type="NCBI Taxonomy" id="2083153"/>
    <lineage>
        <taxon>Bacteria</taxon>
        <taxon>Pseudomonadati</taxon>
        <taxon>Pseudomonadota</taxon>
    </lineage>
</organism>
<reference evidence="2 3" key="1">
    <citation type="submission" date="2018-02" db="EMBL/GenBank/DDBJ databases">
        <title>novel marine gammaproteobacteria from coastal saline agro ecosystem.</title>
        <authorList>
            <person name="Krishnan R."/>
            <person name="Ramesh Kumar N."/>
        </authorList>
    </citation>
    <scope>NUCLEOTIDE SEQUENCE [LARGE SCALE GENOMIC DNA]</scope>
    <source>
        <strain evidence="2 3">228</strain>
    </source>
</reference>
<dbReference type="EMBL" id="PRLP01000009">
    <property type="protein sequence ID" value="PPC78834.1"/>
    <property type="molecule type" value="Genomic_DNA"/>
</dbReference>
<gene>
    <name evidence="2" type="ORF">C4K68_03060</name>
</gene>
<feature type="domain" description="FlgO" evidence="1">
    <location>
        <begin position="54"/>
        <end position="181"/>
    </location>
</feature>
<comment type="caution">
    <text evidence="2">The sequence shown here is derived from an EMBL/GenBank/DDBJ whole genome shotgun (WGS) entry which is preliminary data.</text>
</comment>
<evidence type="ECO:0000313" key="2">
    <source>
        <dbReference type="EMBL" id="PPC78834.1"/>
    </source>
</evidence>
<evidence type="ECO:0000313" key="3">
    <source>
        <dbReference type="Proteomes" id="UP000238196"/>
    </source>
</evidence>